<dbReference type="InterPro" id="IPR052159">
    <property type="entry name" value="Competence_DNA_uptake"/>
</dbReference>
<keyword evidence="9" id="KW-1185">Reference proteome</keyword>
<feature type="transmembrane region" description="Helical" evidence="6">
    <location>
        <begin position="222"/>
        <end position="243"/>
    </location>
</feature>
<dbReference type="GO" id="GO:0030420">
    <property type="term" value="P:establishment of competence for transformation"/>
    <property type="evidence" value="ECO:0007669"/>
    <property type="project" value="InterPro"/>
</dbReference>
<comment type="subcellular location">
    <subcellularLocation>
        <location evidence="1">Cell membrane</location>
        <topology evidence="1">Multi-pass membrane protein</topology>
    </subcellularLocation>
</comment>
<protein>
    <submittedName>
        <fullName evidence="8">ComEC family protein</fullName>
    </submittedName>
</protein>
<evidence type="ECO:0000313" key="9">
    <source>
        <dbReference type="Proteomes" id="UP001161422"/>
    </source>
</evidence>
<dbReference type="InterPro" id="IPR004477">
    <property type="entry name" value="ComEC_N"/>
</dbReference>
<dbReference type="Gene3D" id="3.60.15.10">
    <property type="entry name" value="Ribonuclease Z/Hydroxyacylglutathione hydrolase-like"/>
    <property type="match status" value="1"/>
</dbReference>
<evidence type="ECO:0000256" key="2">
    <source>
        <dbReference type="ARBA" id="ARBA00022475"/>
    </source>
</evidence>
<dbReference type="InterPro" id="IPR036866">
    <property type="entry name" value="RibonucZ/Hydroxyglut_hydro"/>
</dbReference>
<dbReference type="AlphaFoldDB" id="A0AA37RT68"/>
<proteinExistence type="predicted"/>
<feature type="transmembrane region" description="Helical" evidence="6">
    <location>
        <begin position="284"/>
        <end position="301"/>
    </location>
</feature>
<feature type="transmembrane region" description="Helical" evidence="6">
    <location>
        <begin position="255"/>
        <end position="277"/>
    </location>
</feature>
<evidence type="ECO:0000256" key="6">
    <source>
        <dbReference type="SAM" id="Phobius"/>
    </source>
</evidence>
<organism evidence="8 9">
    <name type="scientific">Paraferrimonas sedimenticola</name>
    <dbReference type="NCBI Taxonomy" id="375674"/>
    <lineage>
        <taxon>Bacteria</taxon>
        <taxon>Pseudomonadati</taxon>
        <taxon>Pseudomonadota</taxon>
        <taxon>Gammaproteobacteria</taxon>
        <taxon>Alteromonadales</taxon>
        <taxon>Ferrimonadaceae</taxon>
        <taxon>Paraferrimonas</taxon>
    </lineage>
</organism>
<evidence type="ECO:0000256" key="5">
    <source>
        <dbReference type="ARBA" id="ARBA00023136"/>
    </source>
</evidence>
<feature type="transmembrane region" description="Helical" evidence="6">
    <location>
        <begin position="29"/>
        <end position="55"/>
    </location>
</feature>
<dbReference type="Pfam" id="PF00753">
    <property type="entry name" value="Lactamase_B"/>
    <property type="match status" value="1"/>
</dbReference>
<evidence type="ECO:0000259" key="7">
    <source>
        <dbReference type="SMART" id="SM00849"/>
    </source>
</evidence>
<evidence type="ECO:0000256" key="4">
    <source>
        <dbReference type="ARBA" id="ARBA00022989"/>
    </source>
</evidence>
<dbReference type="PANTHER" id="PTHR30619:SF1">
    <property type="entry name" value="RECOMBINATION PROTEIN 2"/>
    <property type="match status" value="1"/>
</dbReference>
<name>A0AA37RT68_9GAMM</name>
<feature type="transmembrane region" description="Helical" evidence="6">
    <location>
        <begin position="383"/>
        <end position="409"/>
    </location>
</feature>
<keyword evidence="5 6" id="KW-0472">Membrane</keyword>
<reference evidence="8" key="1">
    <citation type="journal article" date="2014" name="Int. J. Syst. Evol. Microbiol.">
        <title>Complete genome sequence of Corynebacterium casei LMG S-19264T (=DSM 44701T), isolated from a smear-ripened cheese.</title>
        <authorList>
            <consortium name="US DOE Joint Genome Institute (JGI-PGF)"/>
            <person name="Walter F."/>
            <person name="Albersmeier A."/>
            <person name="Kalinowski J."/>
            <person name="Ruckert C."/>
        </authorList>
    </citation>
    <scope>NUCLEOTIDE SEQUENCE</scope>
    <source>
        <strain evidence="8">NBRC 101628</strain>
    </source>
</reference>
<sequence>MDRILLGFTAAVLSGTLWPSLGGFQLTIVLLFAFIITLWFKLWPLAATIFGVLWFHWHASELWWYPHKWLQNSTEIQAKILALNDGSHGQVRLDIGFSDQRIGLFQSPQARVYWLEPPPELQVGQHWRLLISAKPNVSPLNQGADSAQRLAYSRYQVARGRVIGGELISPDTGWRQKAVQTLETQFSALGRGDLLLALSSGERRLLSPERWQSLRNSGTTHLIAISGLHLGVAMGACWLLFRWLMPMSWLNKGAFAYQSTVALAWVCASAYAWLSGFAIATQRAWLMLSLVFLLGLLMRHLTRWDRLLIALAGVLLLDPMAGLGASLWLSFGALATIFCWMERVPEQYRSGWRGLVTLQLSVGLITSVIALLCFDGLAPHGFWVNLILVPLFSLLIIPVCLLCLPWLLWGGPGTEQMASGLDAMLIPIEALINYSASLPAGWLSGTEQQTHLAIIVLASALVLVFRRDRVALVLVGICWCSLLPGLSRIPTWRFHMLDVGQGLSVVIQQQNRALVYDTGASFPFGYSYQAAVLQPFLRHRGISHLDYLVVSHGDNDHAGGAAALLRHYPEALLISDLAVSPAEHEHQRHCRPGTIQWQALTIEILAPKVPDSSNDGSCVIRINDGHYRLLLPGDIETDGEVRLLRQDLSAQFLLAPHHGSRTSSRLSFLQKVDALHVFISNGYRHRFGMPHAEALQRYRELGLAVWRSDLQGQVSVSIYPNDYQIHSLRDDLQAYWYNGIPPFGDRPKSE</sequence>
<reference evidence="8" key="2">
    <citation type="submission" date="2023-01" db="EMBL/GenBank/DDBJ databases">
        <title>Draft genome sequence of Paraferrimonas sedimenticola strain NBRC 101628.</title>
        <authorList>
            <person name="Sun Q."/>
            <person name="Mori K."/>
        </authorList>
    </citation>
    <scope>NUCLEOTIDE SEQUENCE</scope>
    <source>
        <strain evidence="8">NBRC 101628</strain>
    </source>
</reference>
<dbReference type="CDD" id="cd07731">
    <property type="entry name" value="ComA-like_MBL-fold"/>
    <property type="match status" value="1"/>
</dbReference>
<dbReference type="NCBIfam" id="TIGR00361">
    <property type="entry name" value="ComEC_Rec2"/>
    <property type="match status" value="1"/>
</dbReference>
<dbReference type="EMBL" id="BSNC01000001">
    <property type="protein sequence ID" value="GLP94881.1"/>
    <property type="molecule type" value="Genomic_DNA"/>
</dbReference>
<dbReference type="InterPro" id="IPR004797">
    <property type="entry name" value="Competence_ComEC/Rec2"/>
</dbReference>
<dbReference type="PANTHER" id="PTHR30619">
    <property type="entry name" value="DNA INTERNALIZATION/COMPETENCE PROTEIN COMEC/REC2"/>
    <property type="match status" value="1"/>
</dbReference>
<dbReference type="SMART" id="SM00849">
    <property type="entry name" value="Lactamase_B"/>
    <property type="match status" value="1"/>
</dbReference>
<accession>A0AA37RT68</accession>
<dbReference type="SUPFAM" id="SSF56281">
    <property type="entry name" value="Metallo-hydrolase/oxidoreductase"/>
    <property type="match status" value="1"/>
</dbReference>
<feature type="transmembrane region" description="Helical" evidence="6">
    <location>
        <begin position="470"/>
        <end position="487"/>
    </location>
</feature>
<comment type="caution">
    <text evidence="8">The sequence shown here is derived from an EMBL/GenBank/DDBJ whole genome shotgun (WGS) entry which is preliminary data.</text>
</comment>
<gene>
    <name evidence="8" type="ORF">GCM10007895_01870</name>
</gene>
<feature type="transmembrane region" description="Helical" evidence="6">
    <location>
        <begin position="421"/>
        <end position="442"/>
    </location>
</feature>
<keyword evidence="4 6" id="KW-1133">Transmembrane helix</keyword>
<feature type="transmembrane region" description="Helical" evidence="6">
    <location>
        <begin position="352"/>
        <end position="377"/>
    </location>
</feature>
<dbReference type="RefSeq" id="WP_095506244.1">
    <property type="nucleotide sequence ID" value="NZ_BSNC01000001.1"/>
</dbReference>
<feature type="domain" description="Metallo-beta-lactamase" evidence="7">
    <location>
        <begin position="501"/>
        <end position="683"/>
    </location>
</feature>
<keyword evidence="2" id="KW-1003">Cell membrane</keyword>
<dbReference type="InterPro" id="IPR001279">
    <property type="entry name" value="Metallo-B-lactamas"/>
</dbReference>
<evidence type="ECO:0000256" key="1">
    <source>
        <dbReference type="ARBA" id="ARBA00004651"/>
    </source>
</evidence>
<evidence type="ECO:0000313" key="8">
    <source>
        <dbReference type="EMBL" id="GLP94881.1"/>
    </source>
</evidence>
<dbReference type="Pfam" id="PF03772">
    <property type="entry name" value="Competence"/>
    <property type="match status" value="1"/>
</dbReference>
<keyword evidence="3 6" id="KW-0812">Transmembrane</keyword>
<feature type="transmembrane region" description="Helical" evidence="6">
    <location>
        <begin position="448"/>
        <end position="465"/>
    </location>
</feature>
<dbReference type="InterPro" id="IPR035681">
    <property type="entry name" value="ComA-like_MBL"/>
</dbReference>
<dbReference type="GO" id="GO:0005886">
    <property type="term" value="C:plasma membrane"/>
    <property type="evidence" value="ECO:0007669"/>
    <property type="project" value="UniProtKB-SubCell"/>
</dbReference>
<evidence type="ECO:0000256" key="3">
    <source>
        <dbReference type="ARBA" id="ARBA00022692"/>
    </source>
</evidence>
<dbReference type="Proteomes" id="UP001161422">
    <property type="component" value="Unassembled WGS sequence"/>
</dbReference>
<feature type="transmembrane region" description="Helical" evidence="6">
    <location>
        <begin position="307"/>
        <end position="340"/>
    </location>
</feature>
<dbReference type="NCBIfam" id="TIGR00360">
    <property type="entry name" value="ComEC_N-term"/>
    <property type="match status" value="1"/>
</dbReference>